<evidence type="ECO:0000313" key="3">
    <source>
        <dbReference type="Proteomes" id="UP000821866"/>
    </source>
</evidence>
<organism evidence="2 3">
    <name type="scientific">Rhipicephalus microplus</name>
    <name type="common">Cattle tick</name>
    <name type="synonym">Boophilus microplus</name>
    <dbReference type="NCBI Taxonomy" id="6941"/>
    <lineage>
        <taxon>Eukaryota</taxon>
        <taxon>Metazoa</taxon>
        <taxon>Ecdysozoa</taxon>
        <taxon>Arthropoda</taxon>
        <taxon>Chelicerata</taxon>
        <taxon>Arachnida</taxon>
        <taxon>Acari</taxon>
        <taxon>Parasitiformes</taxon>
        <taxon>Ixodida</taxon>
        <taxon>Ixodoidea</taxon>
        <taxon>Ixodidae</taxon>
        <taxon>Rhipicephalinae</taxon>
        <taxon>Rhipicephalus</taxon>
        <taxon>Boophilus</taxon>
    </lineage>
</organism>
<dbReference type="Proteomes" id="UP000821866">
    <property type="component" value="Chromosome 11"/>
</dbReference>
<evidence type="ECO:0000313" key="2">
    <source>
        <dbReference type="EMBL" id="KAH8035483.1"/>
    </source>
</evidence>
<comment type="caution">
    <text evidence="2">The sequence shown here is derived from an EMBL/GenBank/DDBJ whole genome shotgun (WGS) entry which is preliminary data.</text>
</comment>
<reference evidence="2" key="1">
    <citation type="journal article" date="2020" name="Cell">
        <title>Large-Scale Comparative Analyses of Tick Genomes Elucidate Their Genetic Diversity and Vector Capacities.</title>
        <authorList>
            <consortium name="Tick Genome and Microbiome Consortium (TIGMIC)"/>
            <person name="Jia N."/>
            <person name="Wang J."/>
            <person name="Shi W."/>
            <person name="Du L."/>
            <person name="Sun Y."/>
            <person name="Zhan W."/>
            <person name="Jiang J.F."/>
            <person name="Wang Q."/>
            <person name="Zhang B."/>
            <person name="Ji P."/>
            <person name="Bell-Sakyi L."/>
            <person name="Cui X.M."/>
            <person name="Yuan T.T."/>
            <person name="Jiang B.G."/>
            <person name="Yang W.F."/>
            <person name="Lam T.T."/>
            <person name="Chang Q.C."/>
            <person name="Ding S.J."/>
            <person name="Wang X.J."/>
            <person name="Zhu J.G."/>
            <person name="Ruan X.D."/>
            <person name="Zhao L."/>
            <person name="Wei J.T."/>
            <person name="Ye R.Z."/>
            <person name="Que T.C."/>
            <person name="Du C.H."/>
            <person name="Zhou Y.H."/>
            <person name="Cheng J.X."/>
            <person name="Dai P.F."/>
            <person name="Guo W.B."/>
            <person name="Han X.H."/>
            <person name="Huang E.J."/>
            <person name="Li L.F."/>
            <person name="Wei W."/>
            <person name="Gao Y.C."/>
            <person name="Liu J.Z."/>
            <person name="Shao H.Z."/>
            <person name="Wang X."/>
            <person name="Wang C.C."/>
            <person name="Yang T.C."/>
            <person name="Huo Q.B."/>
            <person name="Li W."/>
            <person name="Chen H.Y."/>
            <person name="Chen S.E."/>
            <person name="Zhou L.G."/>
            <person name="Ni X.B."/>
            <person name="Tian J.H."/>
            <person name="Sheng Y."/>
            <person name="Liu T."/>
            <person name="Pan Y.S."/>
            <person name="Xia L.Y."/>
            <person name="Li J."/>
            <person name="Zhao F."/>
            <person name="Cao W.C."/>
        </authorList>
    </citation>
    <scope>NUCLEOTIDE SEQUENCE</scope>
    <source>
        <strain evidence="2">Rmic-2018</strain>
    </source>
</reference>
<proteinExistence type="predicted"/>
<feature type="compositionally biased region" description="Acidic residues" evidence="1">
    <location>
        <begin position="266"/>
        <end position="286"/>
    </location>
</feature>
<accession>A0A9J6ELU4</accession>
<feature type="region of interest" description="Disordered" evidence="1">
    <location>
        <begin position="254"/>
        <end position="314"/>
    </location>
</feature>
<evidence type="ECO:0000256" key="1">
    <source>
        <dbReference type="SAM" id="MobiDB-lite"/>
    </source>
</evidence>
<reference evidence="2" key="2">
    <citation type="submission" date="2021-09" db="EMBL/GenBank/DDBJ databases">
        <authorList>
            <person name="Jia N."/>
            <person name="Wang J."/>
            <person name="Shi W."/>
            <person name="Du L."/>
            <person name="Sun Y."/>
            <person name="Zhan W."/>
            <person name="Jiang J."/>
            <person name="Wang Q."/>
            <person name="Zhang B."/>
            <person name="Ji P."/>
            <person name="Sakyi L.B."/>
            <person name="Cui X."/>
            <person name="Yuan T."/>
            <person name="Jiang B."/>
            <person name="Yang W."/>
            <person name="Lam T.T.-Y."/>
            <person name="Chang Q."/>
            <person name="Ding S."/>
            <person name="Wang X."/>
            <person name="Zhu J."/>
            <person name="Ruan X."/>
            <person name="Zhao L."/>
            <person name="Wei J."/>
            <person name="Que T."/>
            <person name="Du C."/>
            <person name="Cheng J."/>
            <person name="Dai P."/>
            <person name="Han X."/>
            <person name="Huang E."/>
            <person name="Gao Y."/>
            <person name="Liu J."/>
            <person name="Shao H."/>
            <person name="Ye R."/>
            <person name="Li L."/>
            <person name="Wei W."/>
            <person name="Wang X."/>
            <person name="Wang C."/>
            <person name="Huo Q."/>
            <person name="Li W."/>
            <person name="Guo W."/>
            <person name="Chen H."/>
            <person name="Chen S."/>
            <person name="Zhou L."/>
            <person name="Zhou L."/>
            <person name="Ni X."/>
            <person name="Tian J."/>
            <person name="Zhou Y."/>
            <person name="Sheng Y."/>
            <person name="Liu T."/>
            <person name="Pan Y."/>
            <person name="Xia L."/>
            <person name="Li J."/>
            <person name="Zhao F."/>
            <person name="Cao W."/>
        </authorList>
    </citation>
    <scope>NUCLEOTIDE SEQUENCE</scope>
    <source>
        <strain evidence="2">Rmic-2018</strain>
        <tissue evidence="2">Larvae</tissue>
    </source>
</reference>
<name>A0A9J6ELU4_RHIMP</name>
<sequence length="328" mass="35391">MSSAASVATSAVAAMKSPAATFVEAAEDSFQSSQQSLPGNQLPQLRREQQLQQTTLMVQQATKQQPQQQQMLEELPQGSPGFQRTMSEFVTTPAAGQAMDWFRSDERERPPSPFDDKFSIFGSPKGEQGALQSFGSDWQFSPQSLLCSPPHLTQTSWSPGHVASPLSDAQTPLLTPKPEDENIIQPLATMPMQCLDSLMTTLGLPQADYMGGDAAGLRMPLPEWQRTKNRNSVKKIVSQGMWIGTIMALAPLTCKPGESPTHSADGDDDTDECDDEDILPSEEEDSCLVPAPADPYGGPPAELGDRSKLEPASTPASFGIASFLFEST</sequence>
<dbReference type="EMBL" id="JABSTU010000003">
    <property type="protein sequence ID" value="KAH8035483.1"/>
    <property type="molecule type" value="Genomic_DNA"/>
</dbReference>
<keyword evidence="3" id="KW-1185">Reference proteome</keyword>
<dbReference type="AlphaFoldDB" id="A0A9J6ELU4"/>
<feature type="compositionally biased region" description="Low complexity" evidence="1">
    <location>
        <begin position="290"/>
        <end position="301"/>
    </location>
</feature>
<gene>
    <name evidence="2" type="ORF">HPB51_005718</name>
</gene>
<protein>
    <submittedName>
        <fullName evidence="2">Uncharacterized protein</fullName>
    </submittedName>
</protein>